<keyword evidence="3" id="KW-1185">Reference proteome</keyword>
<dbReference type="Proteomes" id="UP000199451">
    <property type="component" value="Unassembled WGS sequence"/>
</dbReference>
<accession>A0A1G9TWX0</accession>
<dbReference type="AlphaFoldDB" id="A0A1G9TWX0"/>
<reference evidence="3" key="1">
    <citation type="submission" date="2016-10" db="EMBL/GenBank/DDBJ databases">
        <authorList>
            <person name="Varghese N."/>
            <person name="Submissions S."/>
        </authorList>
    </citation>
    <scope>NUCLEOTIDE SEQUENCE [LARGE SCALE GENOMIC DNA]</scope>
    <source>
        <strain evidence="3">CGMCC 1.10119</strain>
    </source>
</reference>
<protein>
    <recommendedName>
        <fullName evidence="4">PH domain-containing protein</fullName>
    </recommendedName>
</protein>
<feature type="transmembrane region" description="Helical" evidence="1">
    <location>
        <begin position="172"/>
        <end position="190"/>
    </location>
</feature>
<dbReference type="RefSeq" id="WP_089697154.1">
    <property type="nucleotide sequence ID" value="NZ_FNHL01000002.1"/>
</dbReference>
<sequence>MRPRLPSADGFSLTVGIVTAAAVVGALVVAPGVDVPVEEPLGALGVVVAIAVWTALEQIPERVDATLRWRLHVAIAGLLLLPVLVAVGGRLAGLVSDVGLTATWAFVGLAVGGILVGVVGEFRRVRTLADGVPIHAVVTAQQPRWQQLVYPLLGAVPTLAVMSYLLEGTVGIGSVVGFVLGTLAIVFFTGPETTELAVIDNGLLVRSEGGKPRSLVPWQRVRTVEAEGDRLRVVCGLPVPRTFLADLSSRDDAREVADAIRRCRRGGGSG</sequence>
<evidence type="ECO:0000313" key="3">
    <source>
        <dbReference type="Proteomes" id="UP000199451"/>
    </source>
</evidence>
<feature type="transmembrane region" description="Helical" evidence="1">
    <location>
        <begin position="12"/>
        <end position="29"/>
    </location>
</feature>
<organism evidence="2 3">
    <name type="scientific">Halogranum gelatinilyticum</name>
    <dbReference type="NCBI Taxonomy" id="660521"/>
    <lineage>
        <taxon>Archaea</taxon>
        <taxon>Methanobacteriati</taxon>
        <taxon>Methanobacteriota</taxon>
        <taxon>Stenosarchaea group</taxon>
        <taxon>Halobacteria</taxon>
        <taxon>Halobacteriales</taxon>
        <taxon>Haloferacaceae</taxon>
    </lineage>
</organism>
<dbReference type="OrthoDB" id="308485at2157"/>
<evidence type="ECO:0000313" key="2">
    <source>
        <dbReference type="EMBL" id="SDM52236.1"/>
    </source>
</evidence>
<evidence type="ECO:0000256" key="1">
    <source>
        <dbReference type="SAM" id="Phobius"/>
    </source>
</evidence>
<feature type="transmembrane region" description="Helical" evidence="1">
    <location>
        <begin position="71"/>
        <end position="92"/>
    </location>
</feature>
<keyword evidence="1" id="KW-0472">Membrane</keyword>
<proteinExistence type="predicted"/>
<name>A0A1G9TWX0_9EURY</name>
<evidence type="ECO:0008006" key="4">
    <source>
        <dbReference type="Google" id="ProtNLM"/>
    </source>
</evidence>
<gene>
    <name evidence="2" type="ORF">SAMN04487949_1949</name>
</gene>
<keyword evidence="1" id="KW-0812">Transmembrane</keyword>
<dbReference type="STRING" id="660521.SAMN04487949_1949"/>
<feature type="transmembrane region" description="Helical" evidence="1">
    <location>
        <begin position="41"/>
        <end position="59"/>
    </location>
</feature>
<feature type="transmembrane region" description="Helical" evidence="1">
    <location>
        <begin position="148"/>
        <end position="166"/>
    </location>
</feature>
<feature type="transmembrane region" description="Helical" evidence="1">
    <location>
        <begin position="98"/>
        <end position="119"/>
    </location>
</feature>
<keyword evidence="1" id="KW-1133">Transmembrane helix</keyword>
<dbReference type="EMBL" id="FNHL01000002">
    <property type="protein sequence ID" value="SDM52236.1"/>
    <property type="molecule type" value="Genomic_DNA"/>
</dbReference>